<evidence type="ECO:0000313" key="2">
    <source>
        <dbReference type="EMBL" id="CEO88599.1"/>
    </source>
</evidence>
<evidence type="ECO:0000313" key="3">
    <source>
        <dbReference type="Proteomes" id="UP000046155"/>
    </source>
</evidence>
<reference evidence="3" key="1">
    <citation type="submission" date="2015-01" db="EMBL/GenBank/DDBJ databases">
        <authorList>
            <person name="Manzoor Shahid"/>
            <person name="Zubair Saima"/>
        </authorList>
    </citation>
    <scope>NUCLEOTIDE SEQUENCE [LARGE SCALE GENOMIC DNA]</scope>
    <source>
        <strain evidence="3">Sp3</strain>
    </source>
</reference>
<dbReference type="Proteomes" id="UP000046155">
    <property type="component" value="Unassembled WGS sequence"/>
</dbReference>
<dbReference type="Pfam" id="PF02001">
    <property type="entry name" value="DUF134"/>
    <property type="match status" value="1"/>
</dbReference>
<dbReference type="EMBL" id="CDRZ01000135">
    <property type="protein sequence ID" value="CEO88599.1"/>
    <property type="molecule type" value="Genomic_DNA"/>
</dbReference>
<dbReference type="InterPro" id="IPR002852">
    <property type="entry name" value="UPF0251"/>
</dbReference>
<dbReference type="InterPro" id="IPR036388">
    <property type="entry name" value="WH-like_DNA-bd_sf"/>
</dbReference>
<sequence length="113" mass="13302">MSQCREEKRPEWWGLYHLISFFYPEDRSTEKVVLHIEEVEAIRLADLEEMEQNDAAEMMHISRGTFQRIIKNARQKVADALVNGKMIHIEGGHYELRDGSVGMGRRRRFRGGR</sequence>
<dbReference type="SUPFAM" id="SSF88659">
    <property type="entry name" value="Sigma3 and sigma4 domains of RNA polymerase sigma factors"/>
    <property type="match status" value="1"/>
</dbReference>
<dbReference type="InterPro" id="IPR013324">
    <property type="entry name" value="RNA_pol_sigma_r3/r4-like"/>
</dbReference>
<keyword evidence="3" id="KW-1185">Reference proteome</keyword>
<dbReference type="PANTHER" id="PTHR37478">
    <property type="match status" value="1"/>
</dbReference>
<dbReference type="Gene3D" id="1.10.10.10">
    <property type="entry name" value="Winged helix-like DNA-binding domain superfamily/Winged helix DNA-binding domain"/>
    <property type="match status" value="1"/>
</dbReference>
<organism evidence="2 3">
    <name type="scientific">Syntrophaceticus schinkii</name>
    <dbReference type="NCBI Taxonomy" id="499207"/>
    <lineage>
        <taxon>Bacteria</taxon>
        <taxon>Bacillati</taxon>
        <taxon>Bacillota</taxon>
        <taxon>Clostridia</taxon>
        <taxon>Thermoanaerobacterales</taxon>
        <taxon>Thermoanaerobacterales Family III. Incertae Sedis</taxon>
        <taxon>Syntrophaceticus</taxon>
    </lineage>
</organism>
<accession>A0A0B7MDE9</accession>
<protein>
    <submittedName>
        <fullName evidence="2">Uncharacterized protein</fullName>
    </submittedName>
</protein>
<proteinExistence type="inferred from homology"/>
<evidence type="ECO:0000256" key="1">
    <source>
        <dbReference type="ARBA" id="ARBA00009350"/>
    </source>
</evidence>
<dbReference type="PANTHER" id="PTHR37478:SF2">
    <property type="entry name" value="UPF0251 PROTEIN TK0562"/>
    <property type="match status" value="1"/>
</dbReference>
<gene>
    <name evidence="2" type="ORF">SSCH_220005</name>
</gene>
<dbReference type="AlphaFoldDB" id="A0A0B7MDE9"/>
<name>A0A0B7MDE9_9FIRM</name>
<comment type="similarity">
    <text evidence="1">Belongs to the UPF0251 family.</text>
</comment>